<dbReference type="Gene3D" id="1.10.720.30">
    <property type="entry name" value="SAP domain"/>
    <property type="match status" value="1"/>
</dbReference>
<sequence length="283" mass="30326">MSSFPVLKNKPIDQWKVTELKDELKKRKLPVKGLKEELVRRLFESIQSEEASDESAEDAGADEAVDEGPKDVEANPPADKDVKMDEPVDQAPEEHTASQKTTAYQETVVDETQEITLPPQAPEVTQEVMASSVEDSSKDNLVASHESLSTEAPAEKGDEPEPVAGENSAMQEEHPDTVLVAEKTPEVVATNETIVAADVTSADLKSGSSQVNSDATEASKAVPTPVDAQIPDADPMDTDVAAASVNNDVDLGNSTTANNEQCKDSELMNEDSKPIVSESNNQN</sequence>
<dbReference type="AlphaFoldDB" id="A0AAD8WB37"/>
<feature type="domain" description="SAP" evidence="2">
    <location>
        <begin position="12"/>
        <end position="46"/>
    </location>
</feature>
<dbReference type="PANTHER" id="PTHR47031">
    <property type="entry name" value="SAP DNA-BINDING DOMAIN-CONTAINING PROTEIN"/>
    <property type="match status" value="1"/>
</dbReference>
<dbReference type="Proteomes" id="UP001231189">
    <property type="component" value="Unassembled WGS sequence"/>
</dbReference>
<dbReference type="PANTHER" id="PTHR47031:SF3">
    <property type="entry name" value="SAP DOMAIN-CONTAINING PROTEIN"/>
    <property type="match status" value="1"/>
</dbReference>
<evidence type="ECO:0000256" key="1">
    <source>
        <dbReference type="SAM" id="MobiDB-lite"/>
    </source>
</evidence>
<proteinExistence type="predicted"/>
<reference evidence="3" key="1">
    <citation type="submission" date="2023-07" db="EMBL/GenBank/DDBJ databases">
        <title>A chromosome-level genome assembly of Lolium multiflorum.</title>
        <authorList>
            <person name="Chen Y."/>
            <person name="Copetti D."/>
            <person name="Kolliker R."/>
            <person name="Studer B."/>
        </authorList>
    </citation>
    <scope>NUCLEOTIDE SEQUENCE</scope>
    <source>
        <strain evidence="3">02402/16</strain>
        <tissue evidence="3">Leaf</tissue>
    </source>
</reference>
<evidence type="ECO:0000259" key="2">
    <source>
        <dbReference type="PROSITE" id="PS50800"/>
    </source>
</evidence>
<feature type="region of interest" description="Disordered" evidence="1">
    <location>
        <begin position="46"/>
        <end position="174"/>
    </location>
</feature>
<accession>A0AAD8WB37</accession>
<dbReference type="SUPFAM" id="SSF68906">
    <property type="entry name" value="SAP domain"/>
    <property type="match status" value="1"/>
</dbReference>
<feature type="compositionally biased region" description="Basic and acidic residues" evidence="1">
    <location>
        <begin position="67"/>
        <end position="97"/>
    </location>
</feature>
<protein>
    <recommendedName>
        <fullName evidence="2">SAP domain-containing protein</fullName>
    </recommendedName>
</protein>
<evidence type="ECO:0000313" key="3">
    <source>
        <dbReference type="EMBL" id="KAK1649788.1"/>
    </source>
</evidence>
<evidence type="ECO:0000313" key="4">
    <source>
        <dbReference type="Proteomes" id="UP001231189"/>
    </source>
</evidence>
<feature type="compositionally biased region" description="Acidic residues" evidence="1">
    <location>
        <begin position="50"/>
        <end position="66"/>
    </location>
</feature>
<comment type="caution">
    <text evidence="3">The sequence shown here is derived from an EMBL/GenBank/DDBJ whole genome shotgun (WGS) entry which is preliminary data.</text>
</comment>
<name>A0AAD8WB37_LOLMU</name>
<feature type="region of interest" description="Disordered" evidence="1">
    <location>
        <begin position="202"/>
        <end position="283"/>
    </location>
</feature>
<feature type="compositionally biased region" description="Basic and acidic residues" evidence="1">
    <location>
        <begin position="261"/>
        <end position="273"/>
    </location>
</feature>
<gene>
    <name evidence="3" type="ORF">QYE76_067593</name>
</gene>
<organism evidence="3 4">
    <name type="scientific">Lolium multiflorum</name>
    <name type="common">Italian ryegrass</name>
    <name type="synonym">Lolium perenne subsp. multiflorum</name>
    <dbReference type="NCBI Taxonomy" id="4521"/>
    <lineage>
        <taxon>Eukaryota</taxon>
        <taxon>Viridiplantae</taxon>
        <taxon>Streptophyta</taxon>
        <taxon>Embryophyta</taxon>
        <taxon>Tracheophyta</taxon>
        <taxon>Spermatophyta</taxon>
        <taxon>Magnoliopsida</taxon>
        <taxon>Liliopsida</taxon>
        <taxon>Poales</taxon>
        <taxon>Poaceae</taxon>
        <taxon>BOP clade</taxon>
        <taxon>Pooideae</taxon>
        <taxon>Poodae</taxon>
        <taxon>Poeae</taxon>
        <taxon>Poeae Chloroplast Group 2 (Poeae type)</taxon>
        <taxon>Loliodinae</taxon>
        <taxon>Loliinae</taxon>
        <taxon>Lolium</taxon>
    </lineage>
</organism>
<dbReference type="SMART" id="SM00513">
    <property type="entry name" value="SAP"/>
    <property type="match status" value="1"/>
</dbReference>
<feature type="compositionally biased region" description="Polar residues" evidence="1">
    <location>
        <begin position="244"/>
        <end position="260"/>
    </location>
</feature>
<keyword evidence="4" id="KW-1185">Reference proteome</keyword>
<dbReference type="InterPro" id="IPR003034">
    <property type="entry name" value="SAP_dom"/>
</dbReference>
<dbReference type="Pfam" id="PF02037">
    <property type="entry name" value="SAP"/>
    <property type="match status" value="1"/>
</dbReference>
<feature type="compositionally biased region" description="Polar residues" evidence="1">
    <location>
        <begin position="206"/>
        <end position="216"/>
    </location>
</feature>
<dbReference type="PROSITE" id="PS50800">
    <property type="entry name" value="SAP"/>
    <property type="match status" value="1"/>
</dbReference>
<dbReference type="EMBL" id="JAUUTY010000004">
    <property type="protein sequence ID" value="KAK1649788.1"/>
    <property type="molecule type" value="Genomic_DNA"/>
</dbReference>
<dbReference type="InterPro" id="IPR036361">
    <property type="entry name" value="SAP_dom_sf"/>
</dbReference>